<sequence>MEEVQHSWVIMASQTACQEVKNGTVRRELRDFNKKHGERGQRKSVAQFFSQVEVEMRDNMLCIWPSCYPVDVA</sequence>
<evidence type="ECO:0000313" key="2">
    <source>
        <dbReference type="Proteomes" id="UP000324091"/>
    </source>
</evidence>
<dbReference type="EMBL" id="RHFK02000006">
    <property type="protein sequence ID" value="TWW74398.1"/>
    <property type="molecule type" value="Genomic_DNA"/>
</dbReference>
<reference evidence="1 2" key="1">
    <citation type="submission" date="2019-04" db="EMBL/GenBank/DDBJ databases">
        <title>Chromosome genome assembly for Takifugu flavidus.</title>
        <authorList>
            <person name="Xiao S."/>
        </authorList>
    </citation>
    <scope>NUCLEOTIDE SEQUENCE [LARGE SCALE GENOMIC DNA]</scope>
    <source>
        <strain evidence="1">HTHZ2018</strain>
        <tissue evidence="1">Muscle</tissue>
    </source>
</reference>
<comment type="caution">
    <text evidence="1">The sequence shown here is derived from an EMBL/GenBank/DDBJ whole genome shotgun (WGS) entry which is preliminary data.</text>
</comment>
<keyword evidence="2" id="KW-1185">Reference proteome</keyword>
<name>A0A5C6P691_9TELE</name>
<gene>
    <name evidence="1" type="ORF">D4764_14G0004010</name>
</gene>
<organism evidence="1 2">
    <name type="scientific">Takifugu flavidus</name>
    <name type="common">sansaifugu</name>
    <dbReference type="NCBI Taxonomy" id="433684"/>
    <lineage>
        <taxon>Eukaryota</taxon>
        <taxon>Metazoa</taxon>
        <taxon>Chordata</taxon>
        <taxon>Craniata</taxon>
        <taxon>Vertebrata</taxon>
        <taxon>Euteleostomi</taxon>
        <taxon>Actinopterygii</taxon>
        <taxon>Neopterygii</taxon>
        <taxon>Teleostei</taxon>
        <taxon>Neoteleostei</taxon>
        <taxon>Acanthomorphata</taxon>
        <taxon>Eupercaria</taxon>
        <taxon>Tetraodontiformes</taxon>
        <taxon>Tetradontoidea</taxon>
        <taxon>Tetraodontidae</taxon>
        <taxon>Takifugu</taxon>
    </lineage>
</organism>
<proteinExistence type="predicted"/>
<accession>A0A5C6P691</accession>
<protein>
    <submittedName>
        <fullName evidence="1">Uncharacterized protein</fullName>
    </submittedName>
</protein>
<dbReference type="AlphaFoldDB" id="A0A5C6P691"/>
<evidence type="ECO:0000313" key="1">
    <source>
        <dbReference type="EMBL" id="TWW74398.1"/>
    </source>
</evidence>
<dbReference type="Proteomes" id="UP000324091">
    <property type="component" value="Chromosome 14"/>
</dbReference>